<dbReference type="EMBL" id="MSFL01000026">
    <property type="protein sequence ID" value="PWY72305.1"/>
    <property type="molecule type" value="Genomic_DNA"/>
</dbReference>
<dbReference type="RefSeq" id="XP_025396407.1">
    <property type="nucleotide sequence ID" value="XM_025546076.1"/>
</dbReference>
<protein>
    <submittedName>
        <fullName evidence="1">Uncharacterized protein</fullName>
    </submittedName>
</protein>
<dbReference type="OrthoDB" id="4167490at2759"/>
<dbReference type="AlphaFoldDB" id="A0A317VEB5"/>
<accession>A0A317VEB5</accession>
<comment type="caution">
    <text evidence="1">The sequence shown here is derived from an EMBL/GenBank/DDBJ whole genome shotgun (WGS) entry which is preliminary data.</text>
</comment>
<dbReference type="Proteomes" id="UP000247233">
    <property type="component" value="Unassembled WGS sequence"/>
</dbReference>
<dbReference type="STRING" id="1448321.A0A317VEB5"/>
<dbReference type="GeneID" id="37068313"/>
<dbReference type="VEuPathDB" id="FungiDB:BO70DRAFT_389371"/>
<evidence type="ECO:0000313" key="2">
    <source>
        <dbReference type="Proteomes" id="UP000247233"/>
    </source>
</evidence>
<reference evidence="1 2" key="1">
    <citation type="submission" date="2016-12" db="EMBL/GenBank/DDBJ databases">
        <title>The genomes of Aspergillus section Nigri reveals drivers in fungal speciation.</title>
        <authorList>
            <consortium name="DOE Joint Genome Institute"/>
            <person name="Vesth T.C."/>
            <person name="Nybo J."/>
            <person name="Theobald S."/>
            <person name="Brandl J."/>
            <person name="Frisvad J.C."/>
            <person name="Nielsen K.F."/>
            <person name="Lyhne E.K."/>
            <person name="Kogle M.E."/>
            <person name="Kuo A."/>
            <person name="Riley R."/>
            <person name="Clum A."/>
            <person name="Nolan M."/>
            <person name="Lipzen A."/>
            <person name="Salamov A."/>
            <person name="Henrissat B."/>
            <person name="Wiebenga A."/>
            <person name="De Vries R.P."/>
            <person name="Grigoriev I.V."/>
            <person name="Mortensen U.H."/>
            <person name="Andersen M.R."/>
            <person name="Baker S.E."/>
        </authorList>
    </citation>
    <scope>NUCLEOTIDE SEQUENCE [LARGE SCALE GENOMIC DNA]</scope>
    <source>
        <strain evidence="1 2">CBS 117.55</strain>
    </source>
</reference>
<evidence type="ECO:0000313" key="1">
    <source>
        <dbReference type="EMBL" id="PWY72305.1"/>
    </source>
</evidence>
<sequence length="326" mass="37732">MSEAPRPALATLECLPVEIIQEIFLHALEVNFPRASIHIARALSHPLMYSWIIRVAFSSLEDPSRNGFFTRDFLPEPLDPFAISPEERRGLQTAVLGCRWCTLPLMRRCQREYLEHVVRRKCGDLVISPSDYQSLLSIGSQLSGLDGLIPNEPFNPDLCVQAKVRGSNRDSPLMVIFYFGMFVIRYDLFQLPWGRQDMPALVPDKLLCPPWTKSKLEFLQILTRFACIDENADGTRSRRVLRQVIRDRDFATFKRFMYMVVRVPWSKDLNFWPVHANHFHAALKYAEKPDDPFVSMLVKERWDNVPKDDHKLQDALLTNLWANGTT</sequence>
<proteinExistence type="predicted"/>
<gene>
    <name evidence="1" type="ORF">BO70DRAFT_389371</name>
</gene>
<keyword evidence="2" id="KW-1185">Reference proteome</keyword>
<organism evidence="1 2">
    <name type="scientific">Aspergillus heteromorphus CBS 117.55</name>
    <dbReference type="NCBI Taxonomy" id="1448321"/>
    <lineage>
        <taxon>Eukaryota</taxon>
        <taxon>Fungi</taxon>
        <taxon>Dikarya</taxon>
        <taxon>Ascomycota</taxon>
        <taxon>Pezizomycotina</taxon>
        <taxon>Eurotiomycetes</taxon>
        <taxon>Eurotiomycetidae</taxon>
        <taxon>Eurotiales</taxon>
        <taxon>Aspergillaceae</taxon>
        <taxon>Aspergillus</taxon>
        <taxon>Aspergillus subgen. Circumdati</taxon>
    </lineage>
</organism>
<name>A0A317VEB5_9EURO</name>